<dbReference type="AlphaFoldDB" id="A0A081BLK7"/>
<reference evidence="3 4" key="1">
    <citation type="journal article" date="2015" name="PeerJ">
        <title>First genomic representation of candidate bacterial phylum KSB3 points to enhanced environmental sensing as a trigger of wastewater bulking.</title>
        <authorList>
            <person name="Sekiguchi Y."/>
            <person name="Ohashi A."/>
            <person name="Parks D.H."/>
            <person name="Yamauchi T."/>
            <person name="Tyson G.W."/>
            <person name="Hugenholtz P."/>
        </authorList>
    </citation>
    <scope>NUCLEOTIDE SEQUENCE [LARGE SCALE GENOMIC DNA]</scope>
</reference>
<feature type="domain" description="PASTA" evidence="2">
    <location>
        <begin position="41"/>
        <end position="104"/>
    </location>
</feature>
<feature type="region of interest" description="Disordered" evidence="1">
    <location>
        <begin position="225"/>
        <end position="244"/>
    </location>
</feature>
<name>A0A081BLK7_9BACT</name>
<sequence>MADFLRSGDRSFRPTIRIMKKYLFFCGVALLMLVIVNAVSAENNVIVPNVNGIPHDVAAHLLRIAGLKPIVKFDQQRSLIITQQQPKPGMLVVAGTEVIISTGSSSESQIAVLPAQTVQPETSYVTVVPQQYDTTRSVTIASTPNQPAATQRASQTTGALPWYPKKFLGPAQDVQIQGILRNPASSSGTSNILGATPYSQQSPKPVILRSVHGWQEGWYVQGWEPGKTTGTSSSAGNQILGGSSGESSTLLSGEMAIVPPILYLPVADAASALRKAGLSVGSVVAVDDPQAQRGVVTQQSPSVRSVVPRGTAVQLWVAN</sequence>
<dbReference type="HOGENOM" id="CLU_870605_0_0_0"/>
<keyword evidence="4" id="KW-1185">Reference proteome</keyword>
<evidence type="ECO:0000313" key="3">
    <source>
        <dbReference type="EMBL" id="GAK51273.1"/>
    </source>
</evidence>
<dbReference type="PROSITE" id="PS51178">
    <property type="entry name" value="PASTA"/>
    <property type="match status" value="1"/>
</dbReference>
<dbReference type="CDD" id="cd06577">
    <property type="entry name" value="PASTA_pknB"/>
    <property type="match status" value="1"/>
</dbReference>
<proteinExistence type="predicted"/>
<organism evidence="3 4">
    <name type="scientific">Candidatus Moduliflexus flocculans</name>
    <dbReference type="NCBI Taxonomy" id="1499966"/>
    <lineage>
        <taxon>Bacteria</taxon>
        <taxon>Candidatus Moduliflexota</taxon>
        <taxon>Candidatus Moduliflexia</taxon>
        <taxon>Candidatus Moduliflexales</taxon>
        <taxon>Candidatus Moduliflexaceae</taxon>
    </lineage>
</organism>
<evidence type="ECO:0000259" key="2">
    <source>
        <dbReference type="PROSITE" id="PS51178"/>
    </source>
</evidence>
<evidence type="ECO:0000313" key="4">
    <source>
        <dbReference type="Proteomes" id="UP000030700"/>
    </source>
</evidence>
<dbReference type="Pfam" id="PF03793">
    <property type="entry name" value="PASTA"/>
    <property type="match status" value="2"/>
</dbReference>
<dbReference type="Gene3D" id="3.30.10.20">
    <property type="match status" value="1"/>
</dbReference>
<dbReference type="STRING" id="1499966.U14_02516"/>
<protein>
    <recommendedName>
        <fullName evidence="2">PASTA domain-containing protein</fullName>
    </recommendedName>
</protein>
<gene>
    <name evidence="3" type="ORF">U14_02516</name>
</gene>
<dbReference type="Proteomes" id="UP000030700">
    <property type="component" value="Unassembled WGS sequence"/>
</dbReference>
<accession>A0A081BLK7</accession>
<dbReference type="SMART" id="SM00740">
    <property type="entry name" value="PASTA"/>
    <property type="match status" value="2"/>
</dbReference>
<evidence type="ECO:0000256" key="1">
    <source>
        <dbReference type="SAM" id="MobiDB-lite"/>
    </source>
</evidence>
<feature type="compositionally biased region" description="Polar residues" evidence="1">
    <location>
        <begin position="228"/>
        <end position="237"/>
    </location>
</feature>
<dbReference type="InterPro" id="IPR005543">
    <property type="entry name" value="PASTA_dom"/>
</dbReference>
<dbReference type="EMBL" id="DF820457">
    <property type="protein sequence ID" value="GAK51273.1"/>
    <property type="molecule type" value="Genomic_DNA"/>
</dbReference>